<reference evidence="2 3" key="1">
    <citation type="submission" date="2006-09" db="EMBL/GenBank/DDBJ databases">
        <authorList>
            <person name="Emerson D."/>
            <person name="Ferriera S."/>
            <person name="Johnson J."/>
            <person name="Kravitz S."/>
            <person name="Halpern A."/>
            <person name="Remington K."/>
            <person name="Beeson K."/>
            <person name="Tran B."/>
            <person name="Rogers Y.-H."/>
            <person name="Friedman R."/>
            <person name="Venter J.C."/>
        </authorList>
    </citation>
    <scope>NUCLEOTIDE SEQUENCE [LARGE SCALE GENOMIC DNA]</scope>
    <source>
        <strain evidence="2 3">PV-1</strain>
    </source>
</reference>
<name>Q0F1J6_9PROT</name>
<evidence type="ECO:0000313" key="2">
    <source>
        <dbReference type="EMBL" id="EAU55195.1"/>
    </source>
</evidence>
<feature type="chain" id="PRO_5004171409" description="YtkA-like domain-containing protein" evidence="1">
    <location>
        <begin position="23"/>
        <end position="178"/>
    </location>
</feature>
<dbReference type="EMBL" id="AATS01000003">
    <property type="protein sequence ID" value="EAU55195.1"/>
    <property type="molecule type" value="Genomic_DNA"/>
</dbReference>
<gene>
    <name evidence="2" type="ORF">SPV1_10701</name>
</gene>
<evidence type="ECO:0000256" key="1">
    <source>
        <dbReference type="SAM" id="SignalP"/>
    </source>
</evidence>
<proteinExistence type="predicted"/>
<feature type="signal peptide" evidence="1">
    <location>
        <begin position="1"/>
        <end position="22"/>
    </location>
</feature>
<comment type="caution">
    <text evidence="2">The sequence shown here is derived from an EMBL/GenBank/DDBJ whole genome shotgun (WGS) entry which is preliminary data.</text>
</comment>
<sequence length="178" mass="19274">MKKTSLVLSTLLAVAMSQPAMAGENMHGAMPMDKVNPCSMHSMHVDMENPCMAVAKGAFMVKKEIDGYTVSFHIMKAMAGMKHGASHHSGEGQDAPSHNVMIKFEKGGKAVTNLVANSKVVHPNGKSESKMLKKMGDWYMAGYNLDHPGKHQLMLLFKTADGVKHFGGIDYQAQGANK</sequence>
<dbReference type="Proteomes" id="UP000005297">
    <property type="component" value="Unassembled WGS sequence"/>
</dbReference>
<dbReference type="AlphaFoldDB" id="Q0F1J6"/>
<protein>
    <recommendedName>
        <fullName evidence="4">YtkA-like domain-containing protein</fullName>
    </recommendedName>
</protein>
<organism evidence="2 3">
    <name type="scientific">Mariprofundus ferrooxydans PV-1</name>
    <dbReference type="NCBI Taxonomy" id="314345"/>
    <lineage>
        <taxon>Bacteria</taxon>
        <taxon>Pseudomonadati</taxon>
        <taxon>Pseudomonadota</taxon>
        <taxon>Candidatius Mariprofundia</taxon>
        <taxon>Mariprofundales</taxon>
        <taxon>Mariprofundaceae</taxon>
        <taxon>Mariprofundus</taxon>
    </lineage>
</organism>
<evidence type="ECO:0008006" key="4">
    <source>
        <dbReference type="Google" id="ProtNLM"/>
    </source>
</evidence>
<accession>Q0F1J6</accession>
<keyword evidence="3" id="KW-1185">Reference proteome</keyword>
<dbReference type="InParanoid" id="Q0F1J6"/>
<evidence type="ECO:0000313" key="3">
    <source>
        <dbReference type="Proteomes" id="UP000005297"/>
    </source>
</evidence>
<keyword evidence="1" id="KW-0732">Signal</keyword>
<dbReference type="HOGENOM" id="CLU_1508865_0_0_0"/>
<dbReference type="RefSeq" id="WP_009849658.1">
    <property type="nucleotide sequence ID" value="NZ_DS022294.1"/>
</dbReference>
<dbReference type="OrthoDB" id="5296950at2"/>